<organism evidence="1 2">
    <name type="scientific">Malus baccata</name>
    <name type="common">Siberian crab apple</name>
    <name type="synonym">Pyrus baccata</name>
    <dbReference type="NCBI Taxonomy" id="106549"/>
    <lineage>
        <taxon>Eukaryota</taxon>
        <taxon>Viridiplantae</taxon>
        <taxon>Streptophyta</taxon>
        <taxon>Embryophyta</taxon>
        <taxon>Tracheophyta</taxon>
        <taxon>Spermatophyta</taxon>
        <taxon>Magnoliopsida</taxon>
        <taxon>eudicotyledons</taxon>
        <taxon>Gunneridae</taxon>
        <taxon>Pentapetalae</taxon>
        <taxon>rosids</taxon>
        <taxon>fabids</taxon>
        <taxon>Rosales</taxon>
        <taxon>Rosaceae</taxon>
        <taxon>Amygdaloideae</taxon>
        <taxon>Maleae</taxon>
        <taxon>Malus</taxon>
    </lineage>
</organism>
<accession>A0A540LB28</accession>
<proteinExistence type="predicted"/>
<keyword evidence="2" id="KW-1185">Reference proteome</keyword>
<reference evidence="1 2" key="1">
    <citation type="journal article" date="2019" name="G3 (Bethesda)">
        <title>Sequencing of a Wild Apple (Malus baccata) Genome Unravels the Differences Between Cultivated and Wild Apple Species Regarding Disease Resistance and Cold Tolerance.</title>
        <authorList>
            <person name="Chen X."/>
        </authorList>
    </citation>
    <scope>NUCLEOTIDE SEQUENCE [LARGE SCALE GENOMIC DNA]</scope>
    <source>
        <strain evidence="2">cv. Shandingzi</strain>
        <tissue evidence="1">Leaves</tissue>
    </source>
</reference>
<dbReference type="EMBL" id="VIEB01000670">
    <property type="protein sequence ID" value="TQD83660.1"/>
    <property type="molecule type" value="Genomic_DNA"/>
</dbReference>
<comment type="caution">
    <text evidence="1">The sequence shown here is derived from an EMBL/GenBank/DDBJ whole genome shotgun (WGS) entry which is preliminary data.</text>
</comment>
<protein>
    <submittedName>
        <fullName evidence="1">Uncharacterized protein</fullName>
    </submittedName>
</protein>
<name>A0A540LB28_MALBA</name>
<dbReference type="AlphaFoldDB" id="A0A540LB28"/>
<evidence type="ECO:0000313" key="2">
    <source>
        <dbReference type="Proteomes" id="UP000315295"/>
    </source>
</evidence>
<evidence type="ECO:0000313" key="1">
    <source>
        <dbReference type="EMBL" id="TQD83660.1"/>
    </source>
</evidence>
<sequence length="60" mass="6166">MREKVRGIGEGGTHKTFLEGFDLSFGAASGVDDFLILLGGGVGCLLPDDDGLPVLRDGSS</sequence>
<gene>
    <name evidence="1" type="ORF">C1H46_030774</name>
</gene>
<dbReference type="Proteomes" id="UP000315295">
    <property type="component" value="Unassembled WGS sequence"/>
</dbReference>